<dbReference type="PROSITE" id="PS50297">
    <property type="entry name" value="ANK_REP_REGION"/>
    <property type="match status" value="3"/>
</dbReference>
<keyword evidence="2 3" id="KW-0040">ANK repeat</keyword>
<sequence>MPQLDQLPMEMILAISDHLDPLSVARLSHVSRRLNGTLQRPLARAAKQYALPDEAEYKQRIIFNEEGKCIRSLKRTYSLPPQRLVHAICHHQFNKVKNFLEAGVDPNAYDLDGQRLLSLAVRAKDEPVVDLLLEHGADPALNDVCWPYTSPVVDATKMGNEVVKKLISIGADYTEARVIHALAGRCSLDVIKLAIDKGADYVLGFLVEKYPDLLSPQTVTTALWLTIYTGSDELVKPLIAAGVDITGDTTLHAALASHCSLDVIRLAIDNGVGFGQISPDGKTMIHHAATNVNHPDVLGFLIQRYPELLSPQTVKTALWLAIYNGSAELVKTLIAASLDIAEDTNLHAALASRCSMDVIRLAINKGADFGRISVDGKTMIHHAATNTAHPDVLNFFVVRYPDLLSSQTTTGKTALWSALYEGSAELGKTLITAGIDINARDDAGKTALHAALEFSEQANHQTTESASREIVERSLSIATALLEHGIQVGIPDQRGLTELHHAVRQNTGHWLHQSMPSIVRLLLSRRAVDVNALGPGGLTPLHLAATAGWLKMVMILVEEGNADVNETDNYGATPADLAWKFPEVFTYLSRRAANRYSRL</sequence>
<gene>
    <name evidence="5" type="ORF">CFD26_106334</name>
</gene>
<feature type="repeat" description="ANK" evidence="3">
    <location>
        <begin position="536"/>
        <end position="569"/>
    </location>
</feature>
<keyword evidence="1" id="KW-0677">Repeat</keyword>
<organism evidence="5 6">
    <name type="scientific">Aspergillus turcosus</name>
    <dbReference type="NCBI Taxonomy" id="1245748"/>
    <lineage>
        <taxon>Eukaryota</taxon>
        <taxon>Fungi</taxon>
        <taxon>Dikarya</taxon>
        <taxon>Ascomycota</taxon>
        <taxon>Pezizomycotina</taxon>
        <taxon>Eurotiomycetes</taxon>
        <taxon>Eurotiomycetidae</taxon>
        <taxon>Eurotiales</taxon>
        <taxon>Aspergillaceae</taxon>
        <taxon>Aspergillus</taxon>
        <taxon>Aspergillus subgen. Fumigati</taxon>
    </lineage>
</organism>
<dbReference type="AlphaFoldDB" id="A0A3R7GBL8"/>
<dbReference type="InterPro" id="IPR002110">
    <property type="entry name" value="Ankyrin_rpt"/>
</dbReference>
<evidence type="ECO:0000259" key="4">
    <source>
        <dbReference type="PROSITE" id="PS50181"/>
    </source>
</evidence>
<feature type="domain" description="F-box" evidence="4">
    <location>
        <begin position="1"/>
        <end position="49"/>
    </location>
</feature>
<dbReference type="InterPro" id="IPR036047">
    <property type="entry name" value="F-box-like_dom_sf"/>
</dbReference>
<dbReference type="PANTHER" id="PTHR24198">
    <property type="entry name" value="ANKYRIN REPEAT AND PROTEIN KINASE DOMAIN-CONTAINING PROTEIN"/>
    <property type="match status" value="1"/>
</dbReference>
<dbReference type="STRING" id="1245748.A0A3R7GBL8"/>
<dbReference type="PROSITE" id="PS50181">
    <property type="entry name" value="FBOX"/>
    <property type="match status" value="1"/>
</dbReference>
<evidence type="ECO:0000256" key="1">
    <source>
        <dbReference type="ARBA" id="ARBA00022737"/>
    </source>
</evidence>
<dbReference type="PROSITE" id="PS50088">
    <property type="entry name" value="ANK_REPEAT"/>
    <property type="match status" value="3"/>
</dbReference>
<reference evidence="5 6" key="1">
    <citation type="submission" date="2018-08" db="EMBL/GenBank/DDBJ databases">
        <title>Draft genome sequences of two Aspergillus turcosus clinical strains isolated from bronchoalveolar lavage fluid: one azole-susceptible and the other azole-resistant.</title>
        <authorList>
            <person name="Parent-Michaud M."/>
            <person name="Dufresne P.J."/>
            <person name="Fournier E."/>
            <person name="Martineau C."/>
            <person name="Moreira S."/>
            <person name="Perkins V."/>
            <person name="De Repentigny L."/>
            <person name="Dufresne S.F."/>
        </authorList>
    </citation>
    <scope>NUCLEOTIDE SEQUENCE [LARGE SCALE GENOMIC DNA]</scope>
    <source>
        <strain evidence="5">HMR AF 1038</strain>
    </source>
</reference>
<accession>A0A3R7GBL8</accession>
<evidence type="ECO:0000256" key="2">
    <source>
        <dbReference type="ARBA" id="ARBA00023043"/>
    </source>
</evidence>
<dbReference type="Gene3D" id="1.25.40.20">
    <property type="entry name" value="Ankyrin repeat-containing domain"/>
    <property type="match status" value="4"/>
</dbReference>
<evidence type="ECO:0000313" key="6">
    <source>
        <dbReference type="Proteomes" id="UP000215289"/>
    </source>
</evidence>
<evidence type="ECO:0000256" key="3">
    <source>
        <dbReference type="PROSITE-ProRule" id="PRU00023"/>
    </source>
</evidence>
<feature type="repeat" description="ANK" evidence="3">
    <location>
        <begin position="410"/>
        <end position="442"/>
    </location>
</feature>
<dbReference type="InterPro" id="IPR036770">
    <property type="entry name" value="Ankyrin_rpt-contain_sf"/>
</dbReference>
<dbReference type="SUPFAM" id="SSF81383">
    <property type="entry name" value="F-box domain"/>
    <property type="match status" value="1"/>
</dbReference>
<proteinExistence type="predicted"/>
<name>A0A3R7GBL8_9EURO</name>
<feature type="repeat" description="ANK" evidence="3">
    <location>
        <begin position="112"/>
        <end position="144"/>
    </location>
</feature>
<comment type="caution">
    <text evidence="5">The sequence shown here is derived from an EMBL/GenBank/DDBJ whole genome shotgun (WGS) entry which is preliminary data.</text>
</comment>
<dbReference type="EMBL" id="NIDN02000060">
    <property type="protein sequence ID" value="RLL98130.1"/>
    <property type="molecule type" value="Genomic_DNA"/>
</dbReference>
<dbReference type="OrthoDB" id="539213at2759"/>
<dbReference type="CDD" id="cd09917">
    <property type="entry name" value="F-box_SF"/>
    <property type="match status" value="1"/>
</dbReference>
<dbReference type="SMART" id="SM00248">
    <property type="entry name" value="ANK"/>
    <property type="match status" value="10"/>
</dbReference>
<dbReference type="Pfam" id="PF12796">
    <property type="entry name" value="Ank_2"/>
    <property type="match status" value="4"/>
</dbReference>
<dbReference type="SUPFAM" id="SSF48403">
    <property type="entry name" value="Ankyrin repeat"/>
    <property type="match status" value="2"/>
</dbReference>
<keyword evidence="6" id="KW-1185">Reference proteome</keyword>
<dbReference type="PANTHER" id="PTHR24198:SF165">
    <property type="entry name" value="ANKYRIN REPEAT-CONTAINING PROTEIN-RELATED"/>
    <property type="match status" value="1"/>
</dbReference>
<evidence type="ECO:0000313" key="5">
    <source>
        <dbReference type="EMBL" id="RLL98130.1"/>
    </source>
</evidence>
<dbReference type="Proteomes" id="UP000215289">
    <property type="component" value="Unassembled WGS sequence"/>
</dbReference>
<protein>
    <recommendedName>
        <fullName evidence="4">F-box domain-containing protein</fullName>
    </recommendedName>
</protein>
<dbReference type="Pfam" id="PF00646">
    <property type="entry name" value="F-box"/>
    <property type="match status" value="1"/>
</dbReference>
<dbReference type="InterPro" id="IPR001810">
    <property type="entry name" value="F-box_dom"/>
</dbReference>